<evidence type="ECO:0000256" key="4">
    <source>
        <dbReference type="ARBA" id="ARBA00022500"/>
    </source>
</evidence>
<dbReference type="OrthoDB" id="9806477at2"/>
<dbReference type="AlphaFoldDB" id="A0A1H9KAA2"/>
<dbReference type="GO" id="GO:0007165">
    <property type="term" value="P:signal transduction"/>
    <property type="evidence" value="ECO:0007669"/>
    <property type="project" value="UniProtKB-KW"/>
</dbReference>
<organism evidence="14 15">
    <name type="scientific">Giesbergeria anulus</name>
    <dbReference type="NCBI Taxonomy" id="180197"/>
    <lineage>
        <taxon>Bacteria</taxon>
        <taxon>Pseudomonadati</taxon>
        <taxon>Pseudomonadota</taxon>
        <taxon>Betaproteobacteria</taxon>
        <taxon>Burkholderiales</taxon>
        <taxon>Comamonadaceae</taxon>
        <taxon>Giesbergeria</taxon>
    </lineage>
</organism>
<evidence type="ECO:0000256" key="2">
    <source>
        <dbReference type="ARBA" id="ARBA00022475"/>
    </source>
</evidence>
<dbReference type="InterPro" id="IPR000014">
    <property type="entry name" value="PAS"/>
</dbReference>
<evidence type="ECO:0000256" key="7">
    <source>
        <dbReference type="ARBA" id="ARBA00023136"/>
    </source>
</evidence>
<dbReference type="NCBIfam" id="TIGR00229">
    <property type="entry name" value="sensory_box"/>
    <property type="match status" value="1"/>
</dbReference>
<gene>
    <name evidence="14" type="ORF">SAMN02982919_01503</name>
</gene>
<accession>A0A1H9KAA2</accession>
<keyword evidence="5 11" id="KW-0812">Transmembrane</keyword>
<keyword evidence="7 11" id="KW-0472">Membrane</keyword>
<feature type="domain" description="HAMP" evidence="13">
    <location>
        <begin position="368"/>
        <end position="420"/>
    </location>
</feature>
<evidence type="ECO:0000256" key="5">
    <source>
        <dbReference type="ARBA" id="ARBA00022692"/>
    </source>
</evidence>
<feature type="domain" description="PAS" evidence="12">
    <location>
        <begin position="25"/>
        <end position="76"/>
    </location>
</feature>
<evidence type="ECO:0000256" key="1">
    <source>
        <dbReference type="ARBA" id="ARBA00004236"/>
    </source>
</evidence>
<name>A0A1H9KAA2_9BURK</name>
<evidence type="ECO:0000256" key="9">
    <source>
        <dbReference type="ARBA" id="ARBA00029447"/>
    </source>
</evidence>
<dbReference type="PANTHER" id="PTHR43531">
    <property type="entry name" value="PROTEIN ICFG"/>
    <property type="match status" value="1"/>
</dbReference>
<evidence type="ECO:0000259" key="13">
    <source>
        <dbReference type="PROSITE" id="PS50885"/>
    </source>
</evidence>
<dbReference type="InterPro" id="IPR051310">
    <property type="entry name" value="MCP_chemotaxis"/>
</dbReference>
<dbReference type="EMBL" id="FOGD01000003">
    <property type="protein sequence ID" value="SEQ96146.1"/>
    <property type="molecule type" value="Genomic_DNA"/>
</dbReference>
<sequence>MKMNLPVTGQEQRFSADKSMVTKTNTKGIITFANQDFVEVSGFSEKELVGKNHNLIRHPDMPPVAFEIMWKTLKRGLPWRGIVKNRCKNGDHYWVDARIVPIKKNGEVTGYMSVRSCPSREDVAAAEAAYESAKSRPEILKEDLSPGWKKHLSIKNGIPLWIAFVTLLMIGGGVLGITGLNLSKADIQALYHKEMVPVQAIQRINFLMADNRTQLALALNFKFGAHSDVVLNNGAGNNHMQAIAANKSEINRLWASYIGQVTDAKEQQLASAYIQARNRYVNEGLTQGSQAVEEEDYLQAQRVFFNQVNPLYDTANTHASALLTYLSERAHNKLVDTTERGELIFKMAVAGIALSCLVLIVAGFFFFRITARPLEKAVLALENIAEGKLSDNVDPSGYGEPGRVMTAVMVTQMHLKVMLHEIRQSSGSIHQQCNQLNRVMMDLAEHSDEQQERIYQTVDAVKASRTAMTAIAEHMDALLEAVHAGDNDNGHPALMAPVQAEAPMPAFELMPAELMAVFGDSLSPPAPAPTPEPAAQPVVAPAPSAGPTFTPAPTDLGPQVQTVASEARSQALAVEEVSSQLHQVARLIVQNREDVQGAWAASQRLERTARELDQLVKYFD</sequence>
<dbReference type="RefSeq" id="WP_091455237.1">
    <property type="nucleotide sequence ID" value="NZ_FOGD01000003.1"/>
</dbReference>
<evidence type="ECO:0000313" key="14">
    <source>
        <dbReference type="EMBL" id="SEQ96146.1"/>
    </source>
</evidence>
<evidence type="ECO:0000256" key="8">
    <source>
        <dbReference type="ARBA" id="ARBA00023224"/>
    </source>
</evidence>
<dbReference type="GO" id="GO:0004888">
    <property type="term" value="F:transmembrane signaling receptor activity"/>
    <property type="evidence" value="ECO:0007669"/>
    <property type="project" value="TreeGrafter"/>
</dbReference>
<keyword evidence="8" id="KW-0807">Transducer</keyword>
<comment type="subcellular location">
    <subcellularLocation>
        <location evidence="1">Cell membrane</location>
    </subcellularLocation>
</comment>
<dbReference type="CDD" id="cd00130">
    <property type="entry name" value="PAS"/>
    <property type="match status" value="1"/>
</dbReference>
<dbReference type="Proteomes" id="UP000199766">
    <property type="component" value="Unassembled WGS sequence"/>
</dbReference>
<dbReference type="PROSITE" id="PS50885">
    <property type="entry name" value="HAMP"/>
    <property type="match status" value="1"/>
</dbReference>
<dbReference type="PANTHER" id="PTHR43531:SF11">
    <property type="entry name" value="METHYL-ACCEPTING CHEMOTAXIS PROTEIN 3"/>
    <property type="match status" value="1"/>
</dbReference>
<feature type="compositionally biased region" description="Low complexity" evidence="10">
    <location>
        <begin position="535"/>
        <end position="547"/>
    </location>
</feature>
<dbReference type="GO" id="GO:0006935">
    <property type="term" value="P:chemotaxis"/>
    <property type="evidence" value="ECO:0007669"/>
    <property type="project" value="UniProtKB-KW"/>
</dbReference>
<keyword evidence="4" id="KW-0145">Chemotaxis</keyword>
<evidence type="ECO:0000256" key="10">
    <source>
        <dbReference type="SAM" id="MobiDB-lite"/>
    </source>
</evidence>
<dbReference type="Pfam" id="PF08447">
    <property type="entry name" value="PAS_3"/>
    <property type="match status" value="1"/>
</dbReference>
<dbReference type="Gene3D" id="3.30.450.20">
    <property type="entry name" value="PAS domain"/>
    <property type="match status" value="1"/>
</dbReference>
<dbReference type="Gene3D" id="1.10.287.950">
    <property type="entry name" value="Methyl-accepting chemotaxis protein"/>
    <property type="match status" value="1"/>
</dbReference>
<feature type="transmembrane region" description="Helical" evidence="11">
    <location>
        <begin position="158"/>
        <end position="180"/>
    </location>
</feature>
<dbReference type="SUPFAM" id="SSF55785">
    <property type="entry name" value="PYP-like sensor domain (PAS domain)"/>
    <property type="match status" value="1"/>
</dbReference>
<evidence type="ECO:0000256" key="6">
    <source>
        <dbReference type="ARBA" id="ARBA00022989"/>
    </source>
</evidence>
<keyword evidence="3" id="KW-0488">Methylation</keyword>
<reference evidence="14 15" key="1">
    <citation type="submission" date="2016-10" db="EMBL/GenBank/DDBJ databases">
        <authorList>
            <person name="de Groot N.N."/>
        </authorList>
    </citation>
    <scope>NUCLEOTIDE SEQUENCE [LARGE SCALE GENOMIC DNA]</scope>
    <source>
        <strain evidence="14 15">ATCC 35958</strain>
    </source>
</reference>
<feature type="compositionally biased region" description="Pro residues" evidence="10">
    <location>
        <begin position="524"/>
        <end position="534"/>
    </location>
</feature>
<dbReference type="InterPro" id="IPR003660">
    <property type="entry name" value="HAMP_dom"/>
</dbReference>
<dbReference type="InterPro" id="IPR035965">
    <property type="entry name" value="PAS-like_dom_sf"/>
</dbReference>
<dbReference type="Pfam" id="PF02203">
    <property type="entry name" value="TarH"/>
    <property type="match status" value="1"/>
</dbReference>
<dbReference type="STRING" id="180197.SAMN02982919_01503"/>
<comment type="similarity">
    <text evidence="9">Belongs to the methyl-accepting chemotaxis (MCP) protein family.</text>
</comment>
<protein>
    <submittedName>
        <fullName evidence="14">PAS domain S-box-containing protein</fullName>
    </submittedName>
</protein>
<evidence type="ECO:0000259" key="12">
    <source>
        <dbReference type="PROSITE" id="PS50112"/>
    </source>
</evidence>
<dbReference type="InterPro" id="IPR013655">
    <property type="entry name" value="PAS_fold_3"/>
</dbReference>
<feature type="region of interest" description="Disordered" evidence="10">
    <location>
        <begin position="523"/>
        <end position="557"/>
    </location>
</feature>
<keyword evidence="15" id="KW-1185">Reference proteome</keyword>
<feature type="transmembrane region" description="Helical" evidence="11">
    <location>
        <begin position="343"/>
        <end position="367"/>
    </location>
</feature>
<dbReference type="PROSITE" id="PS50112">
    <property type="entry name" value="PAS"/>
    <property type="match status" value="1"/>
</dbReference>
<evidence type="ECO:0000256" key="11">
    <source>
        <dbReference type="SAM" id="Phobius"/>
    </source>
</evidence>
<dbReference type="GO" id="GO:0005886">
    <property type="term" value="C:plasma membrane"/>
    <property type="evidence" value="ECO:0007669"/>
    <property type="project" value="UniProtKB-SubCell"/>
</dbReference>
<evidence type="ECO:0000313" key="15">
    <source>
        <dbReference type="Proteomes" id="UP000199766"/>
    </source>
</evidence>
<dbReference type="InterPro" id="IPR003122">
    <property type="entry name" value="Tar_rcpt_lig-bd"/>
</dbReference>
<keyword evidence="2" id="KW-1003">Cell membrane</keyword>
<evidence type="ECO:0000256" key="3">
    <source>
        <dbReference type="ARBA" id="ARBA00022481"/>
    </source>
</evidence>
<proteinExistence type="inferred from homology"/>
<keyword evidence="6 11" id="KW-1133">Transmembrane helix</keyword>